<gene>
    <name evidence="2" type="ORF">EVAR_78271_1</name>
</gene>
<accession>A0A4C1T618</accession>
<evidence type="ECO:0000313" key="2">
    <source>
        <dbReference type="EMBL" id="GBP08877.1"/>
    </source>
</evidence>
<dbReference type="AlphaFoldDB" id="A0A4C1T618"/>
<feature type="region of interest" description="Disordered" evidence="1">
    <location>
        <begin position="29"/>
        <end position="68"/>
    </location>
</feature>
<name>A0A4C1T618_EUMVA</name>
<organism evidence="2 3">
    <name type="scientific">Eumeta variegata</name>
    <name type="common">Bagworm moth</name>
    <name type="synonym">Eumeta japonica</name>
    <dbReference type="NCBI Taxonomy" id="151549"/>
    <lineage>
        <taxon>Eukaryota</taxon>
        <taxon>Metazoa</taxon>
        <taxon>Ecdysozoa</taxon>
        <taxon>Arthropoda</taxon>
        <taxon>Hexapoda</taxon>
        <taxon>Insecta</taxon>
        <taxon>Pterygota</taxon>
        <taxon>Neoptera</taxon>
        <taxon>Endopterygota</taxon>
        <taxon>Lepidoptera</taxon>
        <taxon>Glossata</taxon>
        <taxon>Ditrysia</taxon>
        <taxon>Tineoidea</taxon>
        <taxon>Psychidae</taxon>
        <taxon>Oiketicinae</taxon>
        <taxon>Eumeta</taxon>
    </lineage>
</organism>
<sequence>MCAHISQGVLYVPPKLRRPVSSFITKPAVRRRRRTFSGSRSGRGREPGPSFSIARAEPTSTATKNRSRPPRALNILRRWFTFYARAHTSGRKQNVRLIDIVIWPAPLSYLRLIAPSAGTGTAYQTQTIINEARDFIFTMTTSYVMQRRHELGYFICTRDEILFSLHECTINSAAKWTARERSAATGHKWSGCREHNLLISPRFQTLPPNTYGVVEYVRDQRRRPTDEVTLNNRNLVIESFGKAFTTSAFVKVSSEPILSMRSRWRGRDLAIDFFTRADRPEDGRVTAHLFDAAVVVTRRACPRRSRRVPIRHPSGDGL</sequence>
<keyword evidence="3" id="KW-1185">Reference proteome</keyword>
<evidence type="ECO:0000313" key="3">
    <source>
        <dbReference type="Proteomes" id="UP000299102"/>
    </source>
</evidence>
<protein>
    <submittedName>
        <fullName evidence="2">Uncharacterized protein</fullName>
    </submittedName>
</protein>
<comment type="caution">
    <text evidence="2">The sequence shown here is derived from an EMBL/GenBank/DDBJ whole genome shotgun (WGS) entry which is preliminary data.</text>
</comment>
<dbReference type="EMBL" id="BGZK01000033">
    <property type="protein sequence ID" value="GBP08877.1"/>
    <property type="molecule type" value="Genomic_DNA"/>
</dbReference>
<reference evidence="2 3" key="1">
    <citation type="journal article" date="2019" name="Commun. Biol.">
        <title>The bagworm genome reveals a unique fibroin gene that provides high tensile strength.</title>
        <authorList>
            <person name="Kono N."/>
            <person name="Nakamura H."/>
            <person name="Ohtoshi R."/>
            <person name="Tomita M."/>
            <person name="Numata K."/>
            <person name="Arakawa K."/>
        </authorList>
    </citation>
    <scope>NUCLEOTIDE SEQUENCE [LARGE SCALE GENOMIC DNA]</scope>
</reference>
<evidence type="ECO:0000256" key="1">
    <source>
        <dbReference type="SAM" id="MobiDB-lite"/>
    </source>
</evidence>
<dbReference type="Proteomes" id="UP000299102">
    <property type="component" value="Unassembled WGS sequence"/>
</dbReference>
<proteinExistence type="predicted"/>